<protein>
    <recommendedName>
        <fullName evidence="15">Riboflavin biosynthesis protein</fullName>
    </recommendedName>
    <domain>
        <recommendedName>
            <fullName evidence="15">Riboflavin kinase</fullName>
            <ecNumber evidence="15">2.7.1.26</ecNumber>
        </recommendedName>
        <alternativeName>
            <fullName evidence="15">Flavokinase</fullName>
        </alternativeName>
    </domain>
    <domain>
        <recommendedName>
            <fullName evidence="15">FMN adenylyltransferase</fullName>
            <ecNumber evidence="15">2.7.7.2</ecNumber>
        </recommendedName>
        <alternativeName>
            <fullName evidence="15">FAD pyrophosphorylase</fullName>
        </alternativeName>
        <alternativeName>
            <fullName evidence="15">FAD synthase</fullName>
        </alternativeName>
    </domain>
</protein>
<dbReference type="GO" id="GO:0003919">
    <property type="term" value="F:FMN adenylyltransferase activity"/>
    <property type="evidence" value="ECO:0007669"/>
    <property type="project" value="UniProtKB-UniRule"/>
</dbReference>
<dbReference type="SUPFAM" id="SSF52374">
    <property type="entry name" value="Nucleotidylyl transferase"/>
    <property type="match status" value="1"/>
</dbReference>
<dbReference type="PANTHER" id="PTHR22749">
    <property type="entry name" value="RIBOFLAVIN KINASE/FMN ADENYLYLTRANSFERASE"/>
    <property type="match status" value="1"/>
</dbReference>
<dbReference type="Gene3D" id="2.40.30.30">
    <property type="entry name" value="Riboflavin kinase-like"/>
    <property type="match status" value="1"/>
</dbReference>
<evidence type="ECO:0000256" key="3">
    <source>
        <dbReference type="ARBA" id="ARBA00005201"/>
    </source>
</evidence>
<evidence type="ECO:0000313" key="18">
    <source>
        <dbReference type="Proteomes" id="UP000004671"/>
    </source>
</evidence>
<evidence type="ECO:0000256" key="10">
    <source>
        <dbReference type="ARBA" id="ARBA00022827"/>
    </source>
</evidence>
<reference evidence="17 18" key="1">
    <citation type="submission" date="2011-09" db="EMBL/GenBank/DDBJ databases">
        <title>The permanent draft genome of Caldithrix abyssi DSM 13497.</title>
        <authorList>
            <consortium name="US DOE Joint Genome Institute (JGI-PGF)"/>
            <person name="Lucas S."/>
            <person name="Han J."/>
            <person name="Lapidus A."/>
            <person name="Bruce D."/>
            <person name="Goodwin L."/>
            <person name="Pitluck S."/>
            <person name="Peters L."/>
            <person name="Kyrpides N."/>
            <person name="Mavromatis K."/>
            <person name="Ivanova N."/>
            <person name="Mikhailova N."/>
            <person name="Chertkov O."/>
            <person name="Detter J.C."/>
            <person name="Tapia R."/>
            <person name="Han C."/>
            <person name="Land M."/>
            <person name="Hauser L."/>
            <person name="Markowitz V."/>
            <person name="Cheng J.-F."/>
            <person name="Hugenholtz P."/>
            <person name="Woyke T."/>
            <person name="Wu D."/>
            <person name="Spring S."/>
            <person name="Brambilla E."/>
            <person name="Klenk H.-P."/>
            <person name="Eisen J.A."/>
        </authorList>
    </citation>
    <scope>NUCLEOTIDE SEQUENCE [LARGE SCALE GENOMIC DNA]</scope>
    <source>
        <strain evidence="17 18">DSM 13497</strain>
    </source>
</reference>
<dbReference type="GO" id="GO:0008531">
    <property type="term" value="F:riboflavin kinase activity"/>
    <property type="evidence" value="ECO:0007669"/>
    <property type="project" value="UniProtKB-UniRule"/>
</dbReference>
<dbReference type="Proteomes" id="UP000004671">
    <property type="component" value="Chromosome"/>
</dbReference>
<dbReference type="RefSeq" id="WP_006930654.1">
    <property type="nucleotide sequence ID" value="NZ_CM001402.1"/>
</dbReference>
<dbReference type="PANTHER" id="PTHR22749:SF6">
    <property type="entry name" value="RIBOFLAVIN KINASE"/>
    <property type="match status" value="1"/>
</dbReference>
<dbReference type="AlphaFoldDB" id="H1XXM5"/>
<sequence>MKIIKGLEQIHSIGDCAVTMGTFDGVHRGHHMLIERLIEEARKRGLKSILLTFDPHPRLFFGGAEKVKLLTTLDEKLDLLKMFDLDCVGVLEFNQALAAMSYQAFVDEILLNKLRMRLLVVGYDHGFGKGREGTFENLKRLGRQLHFDVLKVEPLVTGEHIVKSSTIRRLLLEGDVKKAAELLGHLYELKGKVVKGRLVGKKLEFPTANLYINDSAKLLPKDGVYAVDVKVIDRMYRGMLNIGFRPTVNHSTQRTVEVHIHDFSQDIYGKEITVFFKKRLRDERKFENLEELKKQLLIDREQSLKI</sequence>
<keyword evidence="7 15" id="KW-0548">Nucleotidyltransferase</keyword>
<keyword evidence="12" id="KW-0511">Multifunctional enzyme</keyword>
<dbReference type="InterPro" id="IPR002606">
    <property type="entry name" value="Riboflavin_kinase_bac"/>
</dbReference>
<dbReference type="InterPro" id="IPR015864">
    <property type="entry name" value="FAD_synthase"/>
</dbReference>
<dbReference type="GO" id="GO:0005524">
    <property type="term" value="F:ATP binding"/>
    <property type="evidence" value="ECO:0007669"/>
    <property type="project" value="UniProtKB-UniRule"/>
</dbReference>
<evidence type="ECO:0000256" key="9">
    <source>
        <dbReference type="ARBA" id="ARBA00022777"/>
    </source>
</evidence>
<dbReference type="Gene3D" id="3.40.50.620">
    <property type="entry name" value="HUPs"/>
    <property type="match status" value="1"/>
</dbReference>
<dbReference type="UniPathway" id="UPA00276">
    <property type="reaction ID" value="UER00406"/>
</dbReference>
<keyword evidence="9 15" id="KW-0418">Kinase</keyword>
<dbReference type="FunFam" id="3.40.50.620:FF:000021">
    <property type="entry name" value="Riboflavin biosynthesis protein"/>
    <property type="match status" value="1"/>
</dbReference>
<dbReference type="CDD" id="cd02064">
    <property type="entry name" value="FAD_synthetase_N"/>
    <property type="match status" value="1"/>
</dbReference>
<evidence type="ECO:0000256" key="7">
    <source>
        <dbReference type="ARBA" id="ARBA00022695"/>
    </source>
</evidence>
<dbReference type="eggNOG" id="COG0196">
    <property type="taxonomic scope" value="Bacteria"/>
</dbReference>
<keyword evidence="8 15" id="KW-0547">Nucleotide-binding</keyword>
<dbReference type="GO" id="GO:0009398">
    <property type="term" value="P:FMN biosynthetic process"/>
    <property type="evidence" value="ECO:0007669"/>
    <property type="project" value="UniProtKB-UniRule"/>
</dbReference>
<evidence type="ECO:0000313" key="17">
    <source>
        <dbReference type="EMBL" id="EHO43149.1"/>
    </source>
</evidence>
<dbReference type="GO" id="GO:0009231">
    <property type="term" value="P:riboflavin biosynthetic process"/>
    <property type="evidence" value="ECO:0007669"/>
    <property type="project" value="InterPro"/>
</dbReference>
<comment type="catalytic activity">
    <reaction evidence="13 15">
        <text>riboflavin + ATP = FMN + ADP + H(+)</text>
        <dbReference type="Rhea" id="RHEA:14357"/>
        <dbReference type="ChEBI" id="CHEBI:15378"/>
        <dbReference type="ChEBI" id="CHEBI:30616"/>
        <dbReference type="ChEBI" id="CHEBI:57986"/>
        <dbReference type="ChEBI" id="CHEBI:58210"/>
        <dbReference type="ChEBI" id="CHEBI:456216"/>
        <dbReference type="EC" id="2.7.1.26"/>
    </reaction>
</comment>
<keyword evidence="4 15" id="KW-0285">Flavoprotein</keyword>
<keyword evidence="5 15" id="KW-0288">FMN</keyword>
<dbReference type="GO" id="GO:0006747">
    <property type="term" value="P:FAD biosynthetic process"/>
    <property type="evidence" value="ECO:0007669"/>
    <property type="project" value="UniProtKB-UniRule"/>
</dbReference>
<evidence type="ECO:0000256" key="1">
    <source>
        <dbReference type="ARBA" id="ARBA00002121"/>
    </source>
</evidence>
<dbReference type="EMBL" id="CM001402">
    <property type="protein sequence ID" value="EHO43149.1"/>
    <property type="molecule type" value="Genomic_DNA"/>
</dbReference>
<gene>
    <name evidence="17" type="ORF">Calab_3550</name>
</gene>
<dbReference type="HOGENOM" id="CLU_048437_0_2_0"/>
<dbReference type="InterPro" id="IPR023468">
    <property type="entry name" value="Riboflavin_kinase"/>
</dbReference>
<dbReference type="NCBIfam" id="NF004162">
    <property type="entry name" value="PRK05627.1-5"/>
    <property type="match status" value="1"/>
</dbReference>
<evidence type="ECO:0000256" key="8">
    <source>
        <dbReference type="ARBA" id="ARBA00022741"/>
    </source>
</evidence>
<comment type="pathway">
    <text evidence="2 15">Cofactor biosynthesis; FAD biosynthesis; FAD from FMN: step 1/1.</text>
</comment>
<dbReference type="InParanoid" id="H1XXM5"/>
<evidence type="ECO:0000259" key="16">
    <source>
        <dbReference type="SMART" id="SM00904"/>
    </source>
</evidence>
<accession>H1XXM5</accession>
<keyword evidence="11 15" id="KW-0067">ATP-binding</keyword>
<proteinExistence type="inferred from homology"/>
<evidence type="ECO:0000256" key="12">
    <source>
        <dbReference type="ARBA" id="ARBA00023268"/>
    </source>
</evidence>
<evidence type="ECO:0000256" key="5">
    <source>
        <dbReference type="ARBA" id="ARBA00022643"/>
    </source>
</evidence>
<dbReference type="Pfam" id="PF01687">
    <property type="entry name" value="Flavokinase"/>
    <property type="match status" value="1"/>
</dbReference>
<comment type="catalytic activity">
    <reaction evidence="14 15">
        <text>FMN + ATP + H(+) = FAD + diphosphate</text>
        <dbReference type="Rhea" id="RHEA:17237"/>
        <dbReference type="ChEBI" id="CHEBI:15378"/>
        <dbReference type="ChEBI" id="CHEBI:30616"/>
        <dbReference type="ChEBI" id="CHEBI:33019"/>
        <dbReference type="ChEBI" id="CHEBI:57692"/>
        <dbReference type="ChEBI" id="CHEBI:58210"/>
        <dbReference type="EC" id="2.7.7.2"/>
    </reaction>
</comment>
<comment type="similarity">
    <text evidence="15">Belongs to the ribF family.</text>
</comment>
<dbReference type="EC" id="2.7.1.26" evidence="15"/>
<dbReference type="FunCoup" id="H1XXM5">
    <property type="interactions" value="397"/>
</dbReference>
<evidence type="ECO:0000256" key="4">
    <source>
        <dbReference type="ARBA" id="ARBA00022630"/>
    </source>
</evidence>
<evidence type="ECO:0000256" key="6">
    <source>
        <dbReference type="ARBA" id="ARBA00022679"/>
    </source>
</evidence>
<dbReference type="PIRSF" id="PIRSF004491">
    <property type="entry name" value="FAD_Synth"/>
    <property type="match status" value="1"/>
</dbReference>
<evidence type="ECO:0000256" key="2">
    <source>
        <dbReference type="ARBA" id="ARBA00004726"/>
    </source>
</evidence>
<name>H1XXM5_CALAY</name>
<keyword evidence="6 15" id="KW-0808">Transferase</keyword>
<comment type="pathway">
    <text evidence="3 15">Cofactor biosynthesis; FMN biosynthesis; FMN from riboflavin (ATP route): step 1/1.</text>
</comment>
<dbReference type="InterPro" id="IPR023465">
    <property type="entry name" value="Riboflavin_kinase_dom_sf"/>
</dbReference>
<dbReference type="InterPro" id="IPR015865">
    <property type="entry name" value="Riboflavin_kinase_bac/euk"/>
</dbReference>
<dbReference type="STRING" id="880073.Cabys_2489"/>
<dbReference type="EC" id="2.7.7.2" evidence="15"/>
<dbReference type="SUPFAM" id="SSF82114">
    <property type="entry name" value="Riboflavin kinase-like"/>
    <property type="match status" value="1"/>
</dbReference>
<evidence type="ECO:0000256" key="13">
    <source>
        <dbReference type="ARBA" id="ARBA00047880"/>
    </source>
</evidence>
<dbReference type="NCBIfam" id="NF004160">
    <property type="entry name" value="PRK05627.1-3"/>
    <property type="match status" value="1"/>
</dbReference>
<dbReference type="SMART" id="SM00904">
    <property type="entry name" value="Flavokinase"/>
    <property type="match status" value="1"/>
</dbReference>
<comment type="function">
    <text evidence="1">Catalyzes the phosphorylation of riboflavin to FMN followed by the adenylation of FMN to FAD.</text>
</comment>
<dbReference type="Pfam" id="PF06574">
    <property type="entry name" value="FAD_syn"/>
    <property type="match status" value="1"/>
</dbReference>
<feature type="domain" description="Riboflavin kinase" evidence="16">
    <location>
        <begin position="182"/>
        <end position="306"/>
    </location>
</feature>
<evidence type="ECO:0000256" key="15">
    <source>
        <dbReference type="PIRNR" id="PIRNR004491"/>
    </source>
</evidence>
<keyword evidence="18" id="KW-1185">Reference proteome</keyword>
<dbReference type="InterPro" id="IPR014729">
    <property type="entry name" value="Rossmann-like_a/b/a_fold"/>
</dbReference>
<evidence type="ECO:0000256" key="14">
    <source>
        <dbReference type="ARBA" id="ARBA00049494"/>
    </source>
</evidence>
<keyword evidence="10 15" id="KW-0274">FAD</keyword>
<organism evidence="17 18">
    <name type="scientific">Caldithrix abyssi DSM 13497</name>
    <dbReference type="NCBI Taxonomy" id="880073"/>
    <lineage>
        <taxon>Bacteria</taxon>
        <taxon>Pseudomonadati</taxon>
        <taxon>Calditrichota</taxon>
        <taxon>Calditrichia</taxon>
        <taxon>Calditrichales</taxon>
        <taxon>Calditrichaceae</taxon>
        <taxon>Caldithrix</taxon>
    </lineage>
</organism>
<dbReference type="PaxDb" id="880073-Calab_3550"/>
<dbReference type="UniPathway" id="UPA00277">
    <property type="reaction ID" value="UER00407"/>
</dbReference>
<evidence type="ECO:0000256" key="11">
    <source>
        <dbReference type="ARBA" id="ARBA00022840"/>
    </source>
</evidence>
<dbReference type="NCBIfam" id="TIGR00083">
    <property type="entry name" value="ribF"/>
    <property type="match status" value="1"/>
</dbReference>